<feature type="domain" description="LysM" evidence="1">
    <location>
        <begin position="13"/>
        <end position="57"/>
    </location>
</feature>
<accession>A0A1Z5HNV4</accession>
<keyword evidence="3" id="KW-1185">Reference proteome</keyword>
<dbReference type="Pfam" id="PF01476">
    <property type="entry name" value="LysM"/>
    <property type="match status" value="2"/>
</dbReference>
<dbReference type="EMBL" id="BDGJ01000010">
    <property type="protein sequence ID" value="GAW91203.1"/>
    <property type="molecule type" value="Genomic_DNA"/>
</dbReference>
<dbReference type="InterPro" id="IPR018392">
    <property type="entry name" value="LysM"/>
</dbReference>
<dbReference type="SMART" id="SM00257">
    <property type="entry name" value="LysM"/>
    <property type="match status" value="2"/>
</dbReference>
<dbReference type="SUPFAM" id="SSF54106">
    <property type="entry name" value="LysM domain"/>
    <property type="match status" value="2"/>
</dbReference>
<gene>
    <name evidence="2" type="ORF">KKC1_03650</name>
</gene>
<sequence>MVNNQRPPCPSGRYWKIRHGDTLYKIARQINSTVEAILRLNPGLDPRNLRIGQLICIPGSPPCPSGIYWVVSAGDTLQSIAQQVGTTVQRLIELNPGIDPDRLQIGQQICLPG</sequence>
<protein>
    <submittedName>
        <fullName evidence="2">Peptidoglycan-binding lysin domain-containing protein</fullName>
    </submittedName>
</protein>
<dbReference type="PANTHER" id="PTHR33734:SF22">
    <property type="entry name" value="MEMBRANE-BOUND LYTIC MUREIN TRANSGLYCOSYLASE D"/>
    <property type="match status" value="1"/>
</dbReference>
<dbReference type="OrthoDB" id="9779340at2"/>
<dbReference type="CDD" id="cd00118">
    <property type="entry name" value="LysM"/>
    <property type="match status" value="2"/>
</dbReference>
<organism evidence="2 3">
    <name type="scientific">Calderihabitans maritimus</name>
    <dbReference type="NCBI Taxonomy" id="1246530"/>
    <lineage>
        <taxon>Bacteria</taxon>
        <taxon>Bacillati</taxon>
        <taxon>Bacillota</taxon>
        <taxon>Clostridia</taxon>
        <taxon>Neomoorellales</taxon>
        <taxon>Calderihabitantaceae</taxon>
        <taxon>Calderihabitans</taxon>
    </lineage>
</organism>
<name>A0A1Z5HNV4_9FIRM</name>
<dbReference type="PANTHER" id="PTHR33734">
    <property type="entry name" value="LYSM DOMAIN-CONTAINING GPI-ANCHORED PROTEIN 2"/>
    <property type="match status" value="1"/>
</dbReference>
<dbReference type="RefSeq" id="WP_088552780.1">
    <property type="nucleotide sequence ID" value="NZ_BDGJ01000010.1"/>
</dbReference>
<dbReference type="Gene3D" id="3.10.350.10">
    <property type="entry name" value="LysM domain"/>
    <property type="match status" value="2"/>
</dbReference>
<dbReference type="PROSITE" id="PS51782">
    <property type="entry name" value="LYSM"/>
    <property type="match status" value="2"/>
</dbReference>
<proteinExistence type="predicted"/>
<evidence type="ECO:0000313" key="2">
    <source>
        <dbReference type="EMBL" id="GAW91203.1"/>
    </source>
</evidence>
<dbReference type="Proteomes" id="UP000197032">
    <property type="component" value="Unassembled WGS sequence"/>
</dbReference>
<evidence type="ECO:0000313" key="3">
    <source>
        <dbReference type="Proteomes" id="UP000197032"/>
    </source>
</evidence>
<comment type="caution">
    <text evidence="2">The sequence shown here is derived from an EMBL/GenBank/DDBJ whole genome shotgun (WGS) entry which is preliminary data.</text>
</comment>
<reference evidence="3" key="1">
    <citation type="journal article" date="2017" name="Appl. Environ. Microbiol.">
        <title>Genomic analysis of Calderihabitans maritimus KKC1, a thermophilic hydrogenogenic carboxydotrophic bacterium isolated from marine sediment.</title>
        <authorList>
            <person name="Omae K."/>
            <person name="Yoneda Y."/>
            <person name="Fukuyama Y."/>
            <person name="Yoshida T."/>
            <person name="Sako Y."/>
        </authorList>
    </citation>
    <scope>NUCLEOTIDE SEQUENCE [LARGE SCALE GENOMIC DNA]</scope>
    <source>
        <strain evidence="3">KKC1</strain>
    </source>
</reference>
<dbReference type="AlphaFoldDB" id="A0A1Z5HNV4"/>
<dbReference type="InterPro" id="IPR036779">
    <property type="entry name" value="LysM_dom_sf"/>
</dbReference>
<evidence type="ECO:0000259" key="1">
    <source>
        <dbReference type="PROSITE" id="PS51782"/>
    </source>
</evidence>
<feature type="domain" description="LysM" evidence="1">
    <location>
        <begin position="67"/>
        <end position="111"/>
    </location>
</feature>